<evidence type="ECO:0000256" key="2">
    <source>
        <dbReference type="ARBA" id="ARBA00023015"/>
    </source>
</evidence>
<dbReference type="Pfam" id="PF04545">
    <property type="entry name" value="Sigma70_r4"/>
    <property type="match status" value="1"/>
</dbReference>
<dbReference type="eggNOG" id="COG1191">
    <property type="taxonomic scope" value="Bacteria"/>
</dbReference>
<dbReference type="GO" id="GO:0016987">
    <property type="term" value="F:sigma factor activity"/>
    <property type="evidence" value="ECO:0007669"/>
    <property type="project" value="UniProtKB-KW"/>
</dbReference>
<dbReference type="Gene3D" id="1.20.120.1810">
    <property type="match status" value="1"/>
</dbReference>
<dbReference type="InterPro" id="IPR013324">
    <property type="entry name" value="RNA_pol_sigma_r3/r4-like"/>
</dbReference>
<gene>
    <name evidence="9" type="ordered locus">Desmer_1568</name>
</gene>
<comment type="similarity">
    <text evidence="1 6">Belongs to the sigma-70 factor family.</text>
</comment>
<dbReference type="KEGG" id="dmi:Desmer_1568"/>
<evidence type="ECO:0000259" key="8">
    <source>
        <dbReference type="PROSITE" id="PS00716"/>
    </source>
</evidence>
<dbReference type="AlphaFoldDB" id="J7IWQ7"/>
<dbReference type="InterPro" id="IPR013325">
    <property type="entry name" value="RNA_pol_sigma_r2"/>
</dbReference>
<dbReference type="PROSITE" id="PS00716">
    <property type="entry name" value="SIGMA70_2"/>
    <property type="match status" value="1"/>
</dbReference>
<keyword evidence="10" id="KW-1185">Reference proteome</keyword>
<evidence type="ECO:0000259" key="7">
    <source>
        <dbReference type="PROSITE" id="PS00715"/>
    </source>
</evidence>
<comment type="function">
    <text evidence="6">Sigma factors are initiation factors that promote the attachment of RNA polymerase to specific initiation sites and are then released.</text>
</comment>
<dbReference type="NCBIfam" id="TIGR02937">
    <property type="entry name" value="sigma70-ECF"/>
    <property type="match status" value="1"/>
</dbReference>
<dbReference type="InterPro" id="IPR050813">
    <property type="entry name" value="Sigma-70_Factor"/>
</dbReference>
<dbReference type="HOGENOM" id="CLU_014793_8_7_9"/>
<evidence type="ECO:0000256" key="1">
    <source>
        <dbReference type="ARBA" id="ARBA00007788"/>
    </source>
</evidence>
<evidence type="ECO:0000313" key="10">
    <source>
        <dbReference type="Proteomes" id="UP000005262"/>
    </source>
</evidence>
<proteinExistence type="inferred from homology"/>
<keyword evidence="4 6" id="KW-0238">DNA-binding</keyword>
<dbReference type="InterPro" id="IPR007630">
    <property type="entry name" value="RNA_pol_sigma70_r4"/>
</dbReference>
<name>J7IWQ7_DESMD</name>
<dbReference type="GO" id="GO:0003677">
    <property type="term" value="F:DNA binding"/>
    <property type="evidence" value="ECO:0007669"/>
    <property type="project" value="UniProtKB-KW"/>
</dbReference>
<dbReference type="Proteomes" id="UP000005262">
    <property type="component" value="Chromosome"/>
</dbReference>
<evidence type="ECO:0000313" key="9">
    <source>
        <dbReference type="EMBL" id="AFQ43548.1"/>
    </source>
</evidence>
<dbReference type="PANTHER" id="PTHR30376:SF3">
    <property type="entry name" value="RNA POLYMERASE SIGMA FACTOR RPOH"/>
    <property type="match status" value="1"/>
</dbReference>
<dbReference type="PRINTS" id="PR00046">
    <property type="entry name" value="SIGMA70FCT"/>
</dbReference>
<dbReference type="InterPro" id="IPR000943">
    <property type="entry name" value="RNA_pol_sigma70"/>
</dbReference>
<accession>J7IWQ7</accession>
<dbReference type="InterPro" id="IPR036388">
    <property type="entry name" value="WH-like_DNA-bd_sf"/>
</dbReference>
<sequence length="246" mass="28017">MLMEFYLTGFTLSVLKGMTFLVSYINNKSLPKPLSKEDESRYFEILLRGRANSNSNVVPIDTVIQAEHARNMLIEHNLRLVAFTANKFEENNEDLFSIGLIGLIKAIDTFKPAVGVKLSSYATRCITNEILMHYRRGRGKSETSLFTPIGEDDSGNELIIIDNLEADICPIPDQIINEEDHKFLLEKVKTLPILCRQVIEMRYGLMNSQECSQQEVADTLKISRSYVSRLEKKAIHLLIKAMKESE</sequence>
<dbReference type="InterPro" id="IPR007627">
    <property type="entry name" value="RNA_pol_sigma70_r2"/>
</dbReference>
<dbReference type="Pfam" id="PF04542">
    <property type="entry name" value="Sigma70_r2"/>
    <property type="match status" value="1"/>
</dbReference>
<dbReference type="PROSITE" id="PS00715">
    <property type="entry name" value="SIGMA70_1"/>
    <property type="match status" value="1"/>
</dbReference>
<evidence type="ECO:0000256" key="4">
    <source>
        <dbReference type="ARBA" id="ARBA00023125"/>
    </source>
</evidence>
<organism evidence="9 10">
    <name type="scientific">Desulfosporosinus meridiei (strain ATCC BAA-275 / DSM 13257 / KCTC 12902 / NCIMB 13706 / S10)</name>
    <dbReference type="NCBI Taxonomy" id="768704"/>
    <lineage>
        <taxon>Bacteria</taxon>
        <taxon>Bacillati</taxon>
        <taxon>Bacillota</taxon>
        <taxon>Clostridia</taxon>
        <taxon>Eubacteriales</taxon>
        <taxon>Desulfitobacteriaceae</taxon>
        <taxon>Desulfosporosinus</taxon>
    </lineage>
</organism>
<dbReference type="PANTHER" id="PTHR30376">
    <property type="entry name" value="SIGMA FACTOR RPOH HEAT SHOCK RELATED"/>
    <property type="match status" value="1"/>
</dbReference>
<reference evidence="10" key="2">
    <citation type="submission" date="2012-08" db="EMBL/GenBank/DDBJ databases">
        <title>Finished genome of Desulfosporosinus meridiei DSM 13257.</title>
        <authorList>
            <person name="Huntemann M."/>
            <person name="Wei C.-L."/>
            <person name="Han J."/>
            <person name="Detter J.C."/>
            <person name="Han C."/>
            <person name="Davenport K."/>
            <person name="Daligault H."/>
            <person name="Erkkila T."/>
            <person name="Gu W."/>
            <person name="Munk A.C.C."/>
            <person name="Teshima H."/>
            <person name="Xu Y."/>
            <person name="Chain P."/>
            <person name="Tapia R."/>
            <person name="Chen A."/>
            <person name="Krypides N."/>
            <person name="Mavromatis K."/>
            <person name="Markowitz V."/>
            <person name="Szeto E."/>
            <person name="Ivanova N."/>
            <person name="Mikhailova N."/>
            <person name="Ovchinnikova G."/>
            <person name="Pagani I."/>
            <person name="Pati A."/>
            <person name="Goodwin L."/>
            <person name="Peters L."/>
            <person name="Pitluck S."/>
            <person name="Woyke T."/>
            <person name="Pester M."/>
            <person name="Spring S."/>
            <person name="Ollivier B."/>
            <person name="Rattei T."/>
            <person name="Klenk H.-P."/>
            <person name="Wagner M."/>
            <person name="Loy A."/>
        </authorList>
    </citation>
    <scope>NUCLEOTIDE SEQUENCE [LARGE SCALE GENOMIC DNA]</scope>
    <source>
        <strain evidence="10">ATCC BAA-275 / DSM 13257 / NCIMB 13706 / S10</strain>
    </source>
</reference>
<keyword evidence="5 6" id="KW-0804">Transcription</keyword>
<dbReference type="SUPFAM" id="SSF88946">
    <property type="entry name" value="Sigma2 domain of RNA polymerase sigma factors"/>
    <property type="match status" value="1"/>
</dbReference>
<evidence type="ECO:0000256" key="3">
    <source>
        <dbReference type="ARBA" id="ARBA00023082"/>
    </source>
</evidence>
<dbReference type="GO" id="GO:0006352">
    <property type="term" value="P:DNA-templated transcription initiation"/>
    <property type="evidence" value="ECO:0007669"/>
    <property type="project" value="InterPro"/>
</dbReference>
<reference evidence="9 10" key="1">
    <citation type="journal article" date="2012" name="J. Bacteriol.">
        <title>Complete genome sequences of Desulfosporosinus orientis DSM765T, Desulfosporosinus youngiae DSM17734T, Desulfosporosinus meridiei DSM13257T, and Desulfosporosinus acidiphilus DSM22704T.</title>
        <authorList>
            <person name="Pester M."/>
            <person name="Brambilla E."/>
            <person name="Alazard D."/>
            <person name="Rattei T."/>
            <person name="Weinmaier T."/>
            <person name="Han J."/>
            <person name="Lucas S."/>
            <person name="Lapidus A."/>
            <person name="Cheng J.F."/>
            <person name="Goodwin L."/>
            <person name="Pitluck S."/>
            <person name="Peters L."/>
            <person name="Ovchinnikova G."/>
            <person name="Teshima H."/>
            <person name="Detter J.C."/>
            <person name="Han C.S."/>
            <person name="Tapia R."/>
            <person name="Land M.L."/>
            <person name="Hauser L."/>
            <person name="Kyrpides N.C."/>
            <person name="Ivanova N.N."/>
            <person name="Pagani I."/>
            <person name="Huntmann M."/>
            <person name="Wei C.L."/>
            <person name="Davenport K.W."/>
            <person name="Daligault H."/>
            <person name="Chain P.S."/>
            <person name="Chen A."/>
            <person name="Mavromatis K."/>
            <person name="Markowitz V."/>
            <person name="Szeto E."/>
            <person name="Mikhailova N."/>
            <person name="Pati A."/>
            <person name="Wagner M."/>
            <person name="Woyke T."/>
            <person name="Ollivier B."/>
            <person name="Klenk H.P."/>
            <person name="Spring S."/>
            <person name="Loy A."/>
        </authorList>
    </citation>
    <scope>NUCLEOTIDE SEQUENCE [LARGE SCALE GENOMIC DNA]</scope>
    <source>
        <strain evidence="10">ATCC BAA-275 / DSM 13257 / NCIMB 13706 / S10</strain>
    </source>
</reference>
<evidence type="ECO:0000256" key="6">
    <source>
        <dbReference type="RuleBase" id="RU362124"/>
    </source>
</evidence>
<evidence type="ECO:0000256" key="5">
    <source>
        <dbReference type="ARBA" id="ARBA00023163"/>
    </source>
</evidence>
<feature type="domain" description="RNA polymerase sigma-70" evidence="7">
    <location>
        <begin position="94"/>
        <end position="107"/>
    </location>
</feature>
<dbReference type="SUPFAM" id="SSF88659">
    <property type="entry name" value="Sigma3 and sigma4 domains of RNA polymerase sigma factors"/>
    <property type="match status" value="1"/>
</dbReference>
<keyword evidence="3 6" id="KW-0731">Sigma factor</keyword>
<keyword evidence="2 6" id="KW-0805">Transcription regulation</keyword>
<dbReference type="PIRSF" id="PIRSF000770">
    <property type="entry name" value="RNA_pol_sigma-SigE/K"/>
    <property type="match status" value="1"/>
</dbReference>
<protein>
    <recommendedName>
        <fullName evidence="6">RNA polymerase sigma factor</fullName>
    </recommendedName>
</protein>
<dbReference type="InterPro" id="IPR014284">
    <property type="entry name" value="RNA_pol_sigma-70_dom"/>
</dbReference>
<dbReference type="RefSeq" id="WP_014902467.1">
    <property type="nucleotide sequence ID" value="NC_018515.1"/>
</dbReference>
<dbReference type="EMBL" id="CP003629">
    <property type="protein sequence ID" value="AFQ43548.1"/>
    <property type="molecule type" value="Genomic_DNA"/>
</dbReference>
<feature type="domain" description="RNA polymerase sigma-70" evidence="8">
    <location>
        <begin position="212"/>
        <end position="238"/>
    </location>
</feature>
<dbReference type="Gene3D" id="1.10.10.10">
    <property type="entry name" value="Winged helix-like DNA-binding domain superfamily/Winged helix DNA-binding domain"/>
    <property type="match status" value="1"/>
</dbReference>
<dbReference type="STRING" id="768704.Desmer_1568"/>